<dbReference type="EMBL" id="CP109109">
    <property type="protein sequence ID" value="WSC01817.1"/>
    <property type="molecule type" value="Genomic_DNA"/>
</dbReference>
<accession>A0ACD4ZUW7</accession>
<sequence length="149" mass="14612">MVTPRSLFGIARTRPSASPLRMLWLALLLFGFVYTHGLSANSAAGHVAPRANAPSAVASSVDDAHGPAGGAVAVVAPRGGDADGHGSSHPATECVPGQPQSAPGPVASGLMARAWGPAAVPILAAGGTDRFVPAAPASVTARGPGVLQV</sequence>
<keyword evidence="2" id="KW-1185">Reference proteome</keyword>
<reference evidence="1" key="1">
    <citation type="submission" date="2022-10" db="EMBL/GenBank/DDBJ databases">
        <title>The complete genomes of actinobacterial strains from the NBC collection.</title>
        <authorList>
            <person name="Joergensen T.S."/>
            <person name="Alvarez Arevalo M."/>
            <person name="Sterndorff E.B."/>
            <person name="Faurdal D."/>
            <person name="Vuksanovic O."/>
            <person name="Mourched A.-S."/>
            <person name="Charusanti P."/>
            <person name="Shaw S."/>
            <person name="Blin K."/>
            <person name="Weber T."/>
        </authorList>
    </citation>
    <scope>NUCLEOTIDE SEQUENCE</scope>
    <source>
        <strain evidence="1">NBC 01771</strain>
    </source>
</reference>
<name>A0ACD4ZUW7_9ACTN</name>
<organism evidence="1 2">
    <name type="scientific">Streptomyces scopuliridis</name>
    <dbReference type="NCBI Taxonomy" id="452529"/>
    <lineage>
        <taxon>Bacteria</taxon>
        <taxon>Bacillati</taxon>
        <taxon>Actinomycetota</taxon>
        <taxon>Actinomycetes</taxon>
        <taxon>Kitasatosporales</taxon>
        <taxon>Streptomycetaceae</taxon>
        <taxon>Streptomyces</taxon>
    </lineage>
</organism>
<dbReference type="Proteomes" id="UP001348369">
    <property type="component" value="Chromosome"/>
</dbReference>
<protein>
    <submittedName>
        <fullName evidence="1">Uncharacterized protein</fullName>
    </submittedName>
</protein>
<evidence type="ECO:0000313" key="1">
    <source>
        <dbReference type="EMBL" id="WSC01817.1"/>
    </source>
</evidence>
<gene>
    <name evidence="1" type="ORF">OG835_35590</name>
</gene>
<evidence type="ECO:0000313" key="2">
    <source>
        <dbReference type="Proteomes" id="UP001348369"/>
    </source>
</evidence>
<proteinExistence type="predicted"/>